<dbReference type="AlphaFoldDB" id="A0A225SR11"/>
<evidence type="ECO:0000313" key="2">
    <source>
        <dbReference type="EMBL" id="OWY33210.1"/>
    </source>
</evidence>
<dbReference type="InterPro" id="IPR016410">
    <property type="entry name" value="Phage_imm"/>
</dbReference>
<keyword evidence="1" id="KW-0472">Membrane</keyword>
<evidence type="ECO:0008006" key="4">
    <source>
        <dbReference type="Google" id="ProtNLM"/>
    </source>
</evidence>
<organism evidence="2 3">
    <name type="scientific">Herbaspirillum aquaticum</name>
    <dbReference type="NCBI Taxonomy" id="568783"/>
    <lineage>
        <taxon>Bacteria</taxon>
        <taxon>Pseudomonadati</taxon>
        <taxon>Pseudomonadota</taxon>
        <taxon>Betaproteobacteria</taxon>
        <taxon>Burkholderiales</taxon>
        <taxon>Oxalobacteraceae</taxon>
        <taxon>Herbaspirillum</taxon>
    </lineage>
</organism>
<feature type="transmembrane region" description="Helical" evidence="1">
    <location>
        <begin position="59"/>
        <end position="82"/>
    </location>
</feature>
<protein>
    <recommendedName>
        <fullName evidence="4">Superinfection immunity protein</fullName>
    </recommendedName>
</protein>
<dbReference type="RefSeq" id="WP_088756286.1">
    <property type="nucleotide sequence ID" value="NZ_NJGV01000019.1"/>
</dbReference>
<proteinExistence type="predicted"/>
<comment type="caution">
    <text evidence="2">The sequence shown here is derived from an EMBL/GenBank/DDBJ whole genome shotgun (WGS) entry which is preliminary data.</text>
</comment>
<evidence type="ECO:0000313" key="3">
    <source>
        <dbReference type="Proteomes" id="UP000214747"/>
    </source>
</evidence>
<gene>
    <name evidence="2" type="ORF">CEJ45_17310</name>
</gene>
<accession>A0A225SR11</accession>
<sequence>MFLIRLILLSFTCLLTWKLSYNPANNGNALLIIFAVSSFSLYFLPSYEAWANHHPKINAIFVLNLFLGWTFLGWIASAVWALTHKGAESERGIFDLLRSLILTVESPSNLGGAANVREVSVDTAKRIKKCPYCAEEVKFEAIKCRHCHSELRA</sequence>
<feature type="transmembrane region" description="Helical" evidence="1">
    <location>
        <begin position="30"/>
        <end position="47"/>
    </location>
</feature>
<evidence type="ECO:0000256" key="1">
    <source>
        <dbReference type="SAM" id="Phobius"/>
    </source>
</evidence>
<keyword evidence="1" id="KW-0812">Transmembrane</keyword>
<dbReference type="Pfam" id="PF14373">
    <property type="entry name" value="Imm_superinfect"/>
    <property type="match status" value="1"/>
</dbReference>
<name>A0A225SR11_9BURK</name>
<keyword evidence="1" id="KW-1133">Transmembrane helix</keyword>
<keyword evidence="3" id="KW-1185">Reference proteome</keyword>
<reference evidence="2 3" key="1">
    <citation type="journal article" date="2010" name="Int. J. Syst. Evol. Microbiol.">
        <title>Reclassification of Herbaspirillum putei as a later heterotypic synonym of Herbaspirillum huttiense, with the description of H. huttiense subsp. huttiense subsp. nov. and H. huttiense subsp. putei subsp. nov., comb. nov., and description of Herbaspirillum aquaticum sp. nov.</title>
        <authorList>
            <person name="Dobritsa A.P."/>
            <person name="Reddy M.C."/>
            <person name="Samadpour M."/>
        </authorList>
    </citation>
    <scope>NUCLEOTIDE SEQUENCE [LARGE SCALE GENOMIC DNA]</scope>
    <source>
        <strain evidence="2 3">IEH 4430</strain>
    </source>
</reference>
<dbReference type="EMBL" id="NJGV01000019">
    <property type="protein sequence ID" value="OWY33210.1"/>
    <property type="molecule type" value="Genomic_DNA"/>
</dbReference>
<dbReference type="Proteomes" id="UP000214747">
    <property type="component" value="Unassembled WGS sequence"/>
</dbReference>